<dbReference type="OrthoDB" id="9792436at2"/>
<evidence type="ECO:0000256" key="1">
    <source>
        <dbReference type="ARBA" id="ARBA00001917"/>
    </source>
</evidence>
<comment type="similarity">
    <text evidence="3">Belongs to the flavoredoxin family.</text>
</comment>
<reference evidence="5 6" key="1">
    <citation type="submission" date="2019-06" db="EMBL/GenBank/DDBJ databases">
        <title>Whole genome shotgun sequence of Zoogloea ramigera NBRC 15342.</title>
        <authorList>
            <person name="Hosoyama A."/>
            <person name="Uohara A."/>
            <person name="Ohji S."/>
            <person name="Ichikawa N."/>
        </authorList>
    </citation>
    <scope>NUCLEOTIDE SEQUENCE [LARGE SCALE GENOMIC DNA]</scope>
    <source>
        <strain evidence="5 6">NBRC 15342</strain>
    </source>
</reference>
<dbReference type="InterPro" id="IPR052174">
    <property type="entry name" value="Flavoredoxin"/>
</dbReference>
<dbReference type="InterPro" id="IPR012349">
    <property type="entry name" value="Split_barrel_FMN-bd"/>
</dbReference>
<accession>A0A4Y4D1A2</accession>
<dbReference type="Gene3D" id="2.30.110.10">
    <property type="entry name" value="Electron Transport, Fmn-binding Protein, Chain A"/>
    <property type="match status" value="1"/>
</dbReference>
<protein>
    <submittedName>
        <fullName evidence="5">Flavin reductase</fullName>
    </submittedName>
</protein>
<organism evidence="5 6">
    <name type="scientific">Zoogloea ramigera</name>
    <dbReference type="NCBI Taxonomy" id="350"/>
    <lineage>
        <taxon>Bacteria</taxon>
        <taxon>Pseudomonadati</taxon>
        <taxon>Pseudomonadota</taxon>
        <taxon>Betaproteobacteria</taxon>
        <taxon>Rhodocyclales</taxon>
        <taxon>Zoogloeaceae</taxon>
        <taxon>Zoogloea</taxon>
    </lineage>
</organism>
<dbReference type="SUPFAM" id="SSF50475">
    <property type="entry name" value="FMN-binding split barrel"/>
    <property type="match status" value="1"/>
</dbReference>
<dbReference type="SMART" id="SM00903">
    <property type="entry name" value="Flavin_Reduct"/>
    <property type="match status" value="1"/>
</dbReference>
<evidence type="ECO:0000313" key="6">
    <source>
        <dbReference type="Proteomes" id="UP000318422"/>
    </source>
</evidence>
<dbReference type="Proteomes" id="UP000318422">
    <property type="component" value="Unassembled WGS sequence"/>
</dbReference>
<comment type="caution">
    <text evidence="5">The sequence shown here is derived from an EMBL/GenBank/DDBJ whole genome shotgun (WGS) entry which is preliminary data.</text>
</comment>
<dbReference type="PANTHER" id="PTHR43567">
    <property type="entry name" value="FLAVOREDOXIN-RELATED-RELATED"/>
    <property type="match status" value="1"/>
</dbReference>
<proteinExistence type="inferred from homology"/>
<dbReference type="Pfam" id="PF01613">
    <property type="entry name" value="Flavin_Reduct"/>
    <property type="match status" value="1"/>
</dbReference>
<dbReference type="InterPro" id="IPR002563">
    <property type="entry name" value="Flavin_Rdtase-like_dom"/>
</dbReference>
<gene>
    <name evidence="5" type="ORF">ZRA01_34360</name>
</gene>
<dbReference type="EMBL" id="BJNV01000079">
    <property type="protein sequence ID" value="GEC97363.1"/>
    <property type="molecule type" value="Genomic_DNA"/>
</dbReference>
<dbReference type="RefSeq" id="WP_141354592.1">
    <property type="nucleotide sequence ID" value="NZ_BJNV01000079.1"/>
</dbReference>
<evidence type="ECO:0000256" key="3">
    <source>
        <dbReference type="ARBA" id="ARBA00038054"/>
    </source>
</evidence>
<feature type="domain" description="Flavin reductase like" evidence="4">
    <location>
        <begin position="13"/>
        <end position="163"/>
    </location>
</feature>
<name>A0A4Y4D1A2_ZOORA</name>
<dbReference type="PANTHER" id="PTHR43567:SF1">
    <property type="entry name" value="FLAVOREDOXIN"/>
    <property type="match status" value="1"/>
</dbReference>
<comment type="cofactor">
    <cofactor evidence="1">
        <name>FMN</name>
        <dbReference type="ChEBI" id="CHEBI:58210"/>
    </cofactor>
</comment>
<evidence type="ECO:0000313" key="5">
    <source>
        <dbReference type="EMBL" id="GEC97363.1"/>
    </source>
</evidence>
<keyword evidence="2" id="KW-0285">Flavoprotein</keyword>
<dbReference type="GO" id="GO:0016646">
    <property type="term" value="F:oxidoreductase activity, acting on the CH-NH group of donors, NAD or NADP as acceptor"/>
    <property type="evidence" value="ECO:0007669"/>
    <property type="project" value="UniProtKB-ARBA"/>
</dbReference>
<dbReference type="GO" id="GO:0010181">
    <property type="term" value="F:FMN binding"/>
    <property type="evidence" value="ECO:0007669"/>
    <property type="project" value="InterPro"/>
</dbReference>
<evidence type="ECO:0000259" key="4">
    <source>
        <dbReference type="SMART" id="SM00903"/>
    </source>
</evidence>
<dbReference type="AlphaFoldDB" id="A0A4Y4D1A2"/>
<keyword evidence="6" id="KW-1185">Reference proteome</keyword>
<evidence type="ECO:0000256" key="2">
    <source>
        <dbReference type="ARBA" id="ARBA00022630"/>
    </source>
</evidence>
<sequence length="178" mass="18809">MSKRAFPLSGVHALLEPGPVVLLSSAAGGRANVMALSWHTLLEFEPPLVACVISSRNHSFAAIDASGECVINLPGAALADAIVGCGNTSGATLDKFAAFGLSPEPARLVAPPLIRECFASLECRLADRSLVARYGLFIFEVVAAWHDPALPHEPTLHHRSYGEFMLSGPAITLPSRAR</sequence>